<dbReference type="Pfam" id="PF01804">
    <property type="entry name" value="Penicil_amidase"/>
    <property type="match status" value="1"/>
</dbReference>
<sequence length="756" mass="81242">MNITFRDSLFSGLGLASRFPFLLRPRSLSVSDRLAAFPTGKMPLHAPAEVRFDDLLIPYVHAEDDRDLPFLLGVVHAFLRLGQMELFRATATGRLCELFGAPAMRLDASLRRMGLARAVPAMLASLSPATSAWIERYAQGVSFMAAKSRGLSPETDFYQSAARPWSATDVLAVGRLISSDINWLFWLVRLRAYRDPGWPGLWERMTSLARCAAPSFVPDANDAADALWSTLGASQKAGSNCVAVAGSRTKNGAGLLAGDAHVQLSLPPLWCVAALKSPGFAAAGMTIPGVPAVLVGRNRHIAWGGTNMLALQSIFYDVSRLPTSAFREVEEKATVRFCGQRALRYRECDFGPVISDAPLLAALNLPPLALSWRGHRPSDEIGAMLAVNRAENFGEFRAAFEPWAVSGQHFLYADAHGGIGQVAALEFDPAASRAALDFLGDPADPAHAWGEKHRSTELPAVFAPEEGLLVSANNPAFGCDPALTLFEQSDDRYHRLRERILAATPFGPEQAFSMQQDTHCATSLTLARRIRLAALRIGPPAGTEALLDALAAWDGRYETDSRGAAALELTAHALARRVFPPRHGHGPTAVLMASPAALPLLAEDVGECGPLVLDNLAPALAEAAPRFARYPEWGALHHVVLKHPLASLPIAGRAFAHGREKSPGGTLTVHKTAIPLVGGPHDATYGATARHVHDLADEDESFVSLLGGQDGVAGSESFLSFAKLWRRGEYVTLPLRLATAKKRFPHAIPILPGGEP</sequence>
<comment type="caution">
    <text evidence="5">The sequence shown here is derived from an EMBL/GenBank/DDBJ whole genome shotgun (WGS) entry which is preliminary data.</text>
</comment>
<evidence type="ECO:0000256" key="2">
    <source>
        <dbReference type="ARBA" id="ARBA00022801"/>
    </source>
</evidence>
<organism evidence="5 6">
    <name type="scientific">Alkalidesulfovibrio alkalitolerans DSM 16529</name>
    <dbReference type="NCBI Taxonomy" id="1121439"/>
    <lineage>
        <taxon>Bacteria</taxon>
        <taxon>Pseudomonadati</taxon>
        <taxon>Thermodesulfobacteriota</taxon>
        <taxon>Desulfovibrionia</taxon>
        <taxon>Desulfovibrionales</taxon>
        <taxon>Desulfovibrionaceae</taxon>
        <taxon>Alkalidesulfovibrio</taxon>
    </lineage>
</organism>
<reference evidence="5 6" key="1">
    <citation type="journal article" date="2013" name="Genome Announc.">
        <title>Draft genome sequences for three mercury-methylating, sulfate-reducing bacteria.</title>
        <authorList>
            <person name="Brown S.D."/>
            <person name="Hurt R.A.Jr."/>
            <person name="Gilmour C.C."/>
            <person name="Elias D.A."/>
        </authorList>
    </citation>
    <scope>NUCLEOTIDE SEQUENCE [LARGE SCALE GENOMIC DNA]</scope>
    <source>
        <strain evidence="5 6">DSM 16529</strain>
    </source>
</reference>
<keyword evidence="3" id="KW-0865">Zymogen</keyword>
<dbReference type="InterPro" id="IPR014395">
    <property type="entry name" value="Pen/GL7ACA/AHL_acylase"/>
</dbReference>
<dbReference type="InterPro" id="IPR002692">
    <property type="entry name" value="S45"/>
</dbReference>
<dbReference type="PATRIC" id="fig|1121439.3.peg.630"/>
<dbReference type="MEROPS" id="S45.003"/>
<protein>
    <submittedName>
        <fullName evidence="5">Peptidase S45 penicillin amidase</fullName>
    </submittedName>
</protein>
<dbReference type="OrthoDB" id="9760084at2"/>
<dbReference type="InterPro" id="IPR023343">
    <property type="entry name" value="Penicillin_amidase_dom1"/>
</dbReference>
<keyword evidence="2" id="KW-0378">Hydrolase</keyword>
<dbReference type="Gene3D" id="2.30.120.10">
    <property type="match status" value="1"/>
</dbReference>
<gene>
    <name evidence="5" type="ORF">dsat_2242</name>
</gene>
<evidence type="ECO:0000256" key="4">
    <source>
        <dbReference type="PIRSR" id="PIRSR001227-1"/>
    </source>
</evidence>
<accession>S7ULV3</accession>
<name>S7ULV3_9BACT</name>
<dbReference type="Gene3D" id="1.10.439.10">
    <property type="entry name" value="Penicillin Amidohydrolase, domain 1"/>
    <property type="match status" value="1"/>
</dbReference>
<dbReference type="PIRSF" id="PIRSF001227">
    <property type="entry name" value="Pen_acylase"/>
    <property type="match status" value="1"/>
</dbReference>
<dbReference type="Gene3D" id="3.60.20.10">
    <property type="entry name" value="Glutamine Phosphoribosylpyrophosphate, subunit 1, domain 1"/>
    <property type="match status" value="1"/>
</dbReference>
<keyword evidence="6" id="KW-1185">Reference proteome</keyword>
<dbReference type="AlphaFoldDB" id="S7ULV3"/>
<evidence type="ECO:0000256" key="3">
    <source>
        <dbReference type="ARBA" id="ARBA00023145"/>
    </source>
</evidence>
<evidence type="ECO:0000313" key="5">
    <source>
        <dbReference type="EMBL" id="EPR34879.1"/>
    </source>
</evidence>
<dbReference type="SUPFAM" id="SSF56235">
    <property type="entry name" value="N-terminal nucleophile aminohydrolases (Ntn hydrolases)"/>
    <property type="match status" value="1"/>
</dbReference>
<dbReference type="PANTHER" id="PTHR34218">
    <property type="entry name" value="PEPTIDASE S45 PENICILLIN AMIDASE"/>
    <property type="match status" value="1"/>
</dbReference>
<dbReference type="PANTHER" id="PTHR34218:SF4">
    <property type="entry name" value="ACYL-HOMOSERINE LACTONE ACYLASE QUIP"/>
    <property type="match status" value="1"/>
</dbReference>
<dbReference type="STRING" id="1121439.dsat_2242"/>
<dbReference type="RefSeq" id="WP_020886128.1">
    <property type="nucleotide sequence ID" value="NZ_ATHI01000005.1"/>
</dbReference>
<evidence type="ECO:0000313" key="6">
    <source>
        <dbReference type="Proteomes" id="UP000014975"/>
    </source>
</evidence>
<dbReference type="Proteomes" id="UP000014975">
    <property type="component" value="Unassembled WGS sequence"/>
</dbReference>
<comment type="similarity">
    <text evidence="1">Belongs to the peptidase S45 family.</text>
</comment>
<evidence type="ECO:0000256" key="1">
    <source>
        <dbReference type="ARBA" id="ARBA00006586"/>
    </source>
</evidence>
<dbReference type="GO" id="GO:0016811">
    <property type="term" value="F:hydrolase activity, acting on carbon-nitrogen (but not peptide) bonds, in linear amides"/>
    <property type="evidence" value="ECO:0007669"/>
    <property type="project" value="InterPro"/>
</dbReference>
<dbReference type="eggNOG" id="COG2366">
    <property type="taxonomic scope" value="Bacteria"/>
</dbReference>
<dbReference type="InterPro" id="IPR043146">
    <property type="entry name" value="Penicillin_amidase_N_B-knob"/>
</dbReference>
<dbReference type="Gene3D" id="1.10.1400.10">
    <property type="match status" value="1"/>
</dbReference>
<dbReference type="InterPro" id="IPR043147">
    <property type="entry name" value="Penicillin_amidase_A-knob"/>
</dbReference>
<proteinExistence type="inferred from homology"/>
<dbReference type="GO" id="GO:0017000">
    <property type="term" value="P:antibiotic biosynthetic process"/>
    <property type="evidence" value="ECO:0007669"/>
    <property type="project" value="InterPro"/>
</dbReference>
<dbReference type="InterPro" id="IPR029055">
    <property type="entry name" value="Ntn_hydrolases_N"/>
</dbReference>
<feature type="active site" description="Nucleophile" evidence="4">
    <location>
        <position position="239"/>
    </location>
</feature>
<dbReference type="EMBL" id="ATHI01000005">
    <property type="protein sequence ID" value="EPR34879.1"/>
    <property type="molecule type" value="Genomic_DNA"/>
</dbReference>